<feature type="repeat" description="ANK" evidence="3">
    <location>
        <begin position="1205"/>
        <end position="1237"/>
    </location>
</feature>
<dbReference type="PANTHER" id="PTHR24173">
    <property type="entry name" value="ANKYRIN REPEAT CONTAINING"/>
    <property type="match status" value="1"/>
</dbReference>
<dbReference type="Pfam" id="PF12796">
    <property type="entry name" value="Ank_2"/>
    <property type="match status" value="2"/>
</dbReference>
<sequence length="1262" mass="141320">MVAILESTSCTQARPNLWTQAAASLDAHLDFDLPQSDQNNIIQDIVISVQRRHNECLRKGWKYKNDKGDIIVLQDVFLKIITWVKQFIHVGVTIAQYDPAHAALPWAGVRSLLQIAVDNPQTLGAIAEGVELVSNLIARGAALEMLYLQRPSVAETELTRILVKLYSTVLVYLSKAGKSYGQVFLGKSIAMHVINVDDSSPWPARRYTADPLAGCTTTETDTVNVAQSQDEVVQEYFQKLLDEQKNLDACIHAVTADLMNNTQNNMQITKPDELVQIHLDQDGWTEQQALLKSIIHNLESPIVRTATRLQDLNDHLKESDRELIFKWLSDVEFHAHHASKAKTLLQDSCLWLFDKPQFQEWRKSSVSSILWLHGIPGSGKSMLCASVIQRLSQERKSIPDAAPVAHFYCVRNSAEPERAMPVEILNCILAQLASLSVDLPIREPVVRRYMIKKKATSEPKKLSRLDLDEAIEAILELLSQNPATIVIDALDECDPQTRHELFYAFHRFIQESPTLVKIFISSRDDHDIVHRLSKVPSLYINTSDNSSDIENYVRSQVAKAISEERLLCGEVSQDLEEHIVQTLISKAQGMFRLPSLHIETLCDPYQVKTEDNARHVLGKLPKKLNESYELIFEQINMGEYPNPEIASRIMKWLMCAVRKMDTAEFVAAISVDASGQCFNLKAADVLSICCNLVVLDQEQNTFRFAHLSVREYLESQENYSSLRAHSLALERSLLSCLNLMELQQSTPILACDLILMRYVRLYGHRHLEELSKQGEKIAIAKCLEEKLGSGYYSSSAAEAYCEWLQRKYDMDIWCSSSLDPISRYCQAALEETNLIFDYALPRLVRRNDGIVIRAMLARNANLTQRDAKRKTVLSYALDFQNDNLVRELLQFGAMPTVFERDPKGLVDLHRTVQADYHFGVQLLLSHGAFADVRDIDARTALIIAAESGFHDIMKILLEHGADVGLSDYKNRNVIHVSAGRGDTNCVQLLLEHGASIMIRDYYQSNPLHLAAAGGHESLVSLLLENGASLTATNHHGETPLHVATLQGHAGVVSILLAAELDPEKRQRDAMASLHWGIDAGKLAVIKRLLEPEASKAEFQRSIYDSILGIAPNIDQGNFVEVIEFLLDCWTNINTGNHRGQTLLHQAAKLGNLQLAQILFTRHASMTIEANDGETSFLTACGQKSRRIVELFLRAGADPNSIQPDNRYTALHKAAEGGDVEIVKLLVERGADVNAELPGGLTALHLASEKGHDDIVKLLFDLM</sequence>
<name>A0A3D8QWD9_9HELO</name>
<gene>
    <name evidence="6" type="ORF">BP6252_09635</name>
</gene>
<comment type="caution">
    <text evidence="6">The sequence shown here is derived from an EMBL/GenBank/DDBJ whole genome shotgun (WGS) entry which is preliminary data.</text>
</comment>
<dbReference type="PANTHER" id="PTHR24173:SF74">
    <property type="entry name" value="ANKYRIN REPEAT DOMAIN-CONTAINING PROTEIN 16"/>
    <property type="match status" value="1"/>
</dbReference>
<feature type="repeat" description="ANK" evidence="3">
    <location>
        <begin position="1002"/>
        <end position="1034"/>
    </location>
</feature>
<evidence type="ECO:0000256" key="1">
    <source>
        <dbReference type="ARBA" id="ARBA00022737"/>
    </source>
</evidence>
<accession>A0A3D8QWD9</accession>
<evidence type="ECO:0000259" key="5">
    <source>
        <dbReference type="Pfam" id="PF24883"/>
    </source>
</evidence>
<keyword evidence="7" id="KW-1185">Reference proteome</keyword>
<dbReference type="Gene3D" id="1.25.40.20">
    <property type="entry name" value="Ankyrin repeat-containing domain"/>
    <property type="match status" value="2"/>
</dbReference>
<dbReference type="PROSITE" id="PS50297">
    <property type="entry name" value="ANK_REP_REGION"/>
    <property type="match status" value="7"/>
</dbReference>
<dbReference type="PRINTS" id="PR01415">
    <property type="entry name" value="ANKYRIN"/>
</dbReference>
<dbReference type="InterPro" id="IPR056884">
    <property type="entry name" value="NPHP3-like_N"/>
</dbReference>
<organism evidence="6 7">
    <name type="scientific">Coleophoma cylindrospora</name>
    <dbReference type="NCBI Taxonomy" id="1849047"/>
    <lineage>
        <taxon>Eukaryota</taxon>
        <taxon>Fungi</taxon>
        <taxon>Dikarya</taxon>
        <taxon>Ascomycota</taxon>
        <taxon>Pezizomycotina</taxon>
        <taxon>Leotiomycetes</taxon>
        <taxon>Helotiales</taxon>
        <taxon>Dermateaceae</taxon>
        <taxon>Coleophoma</taxon>
    </lineage>
</organism>
<evidence type="ECO:0000313" key="7">
    <source>
        <dbReference type="Proteomes" id="UP000256645"/>
    </source>
</evidence>
<proteinExistence type="predicted"/>
<feature type="domain" description="Nephrocystin 3-like N-terminal" evidence="5">
    <location>
        <begin position="348"/>
        <end position="523"/>
    </location>
</feature>
<protein>
    <submittedName>
        <fullName evidence="6">Uncharacterized protein</fullName>
    </submittedName>
</protein>
<dbReference type="EMBL" id="PDLM01000011">
    <property type="protein sequence ID" value="RDW66000.1"/>
    <property type="molecule type" value="Genomic_DNA"/>
</dbReference>
<dbReference type="InterPro" id="IPR002110">
    <property type="entry name" value="Ankyrin_rpt"/>
</dbReference>
<dbReference type="SMART" id="SM00248">
    <property type="entry name" value="ANK"/>
    <property type="match status" value="11"/>
</dbReference>
<evidence type="ECO:0000256" key="2">
    <source>
        <dbReference type="ARBA" id="ARBA00023043"/>
    </source>
</evidence>
<evidence type="ECO:0000259" key="4">
    <source>
        <dbReference type="Pfam" id="PF22939"/>
    </source>
</evidence>
<feature type="repeat" description="ANK" evidence="3">
    <location>
        <begin position="1238"/>
        <end position="1262"/>
    </location>
</feature>
<dbReference type="InterPro" id="IPR036770">
    <property type="entry name" value="Ankyrin_rpt-contain_sf"/>
</dbReference>
<keyword evidence="2 3" id="KW-0040">ANK repeat</keyword>
<evidence type="ECO:0000256" key="3">
    <source>
        <dbReference type="PROSITE-ProRule" id="PRU00023"/>
    </source>
</evidence>
<dbReference type="Proteomes" id="UP000256645">
    <property type="component" value="Unassembled WGS sequence"/>
</dbReference>
<feature type="repeat" description="ANK" evidence="3">
    <location>
        <begin position="936"/>
        <end position="968"/>
    </location>
</feature>
<evidence type="ECO:0000313" key="6">
    <source>
        <dbReference type="EMBL" id="RDW66000.1"/>
    </source>
</evidence>
<dbReference type="OrthoDB" id="7464126at2759"/>
<dbReference type="PROSITE" id="PS50088">
    <property type="entry name" value="ANK_REPEAT"/>
    <property type="match status" value="7"/>
</dbReference>
<dbReference type="InterPro" id="IPR054471">
    <property type="entry name" value="GPIID_WHD"/>
</dbReference>
<feature type="repeat" description="ANK" evidence="3">
    <location>
        <begin position="1035"/>
        <end position="1067"/>
    </location>
</feature>
<feature type="repeat" description="ANK" evidence="3">
    <location>
        <begin position="969"/>
        <end position="1001"/>
    </location>
</feature>
<dbReference type="SUPFAM" id="SSF52540">
    <property type="entry name" value="P-loop containing nucleoside triphosphate hydrolases"/>
    <property type="match status" value="1"/>
</dbReference>
<dbReference type="Pfam" id="PF24883">
    <property type="entry name" value="NPHP3_N"/>
    <property type="match status" value="1"/>
</dbReference>
<dbReference type="Pfam" id="PF00023">
    <property type="entry name" value="Ank"/>
    <property type="match status" value="1"/>
</dbReference>
<feature type="repeat" description="ANK" evidence="3">
    <location>
        <begin position="1138"/>
        <end position="1170"/>
    </location>
</feature>
<keyword evidence="1" id="KW-0677">Repeat</keyword>
<dbReference type="AlphaFoldDB" id="A0A3D8QWD9"/>
<feature type="domain" description="GPI inositol-deacylase winged helix" evidence="4">
    <location>
        <begin position="645"/>
        <end position="718"/>
    </location>
</feature>
<dbReference type="Pfam" id="PF22939">
    <property type="entry name" value="WHD_GPIID"/>
    <property type="match status" value="1"/>
</dbReference>
<dbReference type="InterPro" id="IPR027417">
    <property type="entry name" value="P-loop_NTPase"/>
</dbReference>
<dbReference type="Gene3D" id="3.40.50.300">
    <property type="entry name" value="P-loop containing nucleotide triphosphate hydrolases"/>
    <property type="match status" value="1"/>
</dbReference>
<dbReference type="STRING" id="1849047.A0A3D8QWD9"/>
<dbReference type="SUPFAM" id="SSF48403">
    <property type="entry name" value="Ankyrin repeat"/>
    <property type="match status" value="2"/>
</dbReference>
<reference evidence="6 7" key="1">
    <citation type="journal article" date="2018" name="IMA Fungus">
        <title>IMA Genome-F 9: Draft genome sequence of Annulohypoxylon stygium, Aspergillus mulundensis, Berkeleyomyces basicola (syn. Thielaviopsis basicola), Ceratocystis smalleyi, two Cercospora beticola strains, Coleophoma cylindrospora, Fusarium fracticaudum, Phialophora cf. hyalina, and Morchella septimelata.</title>
        <authorList>
            <person name="Wingfield B.D."/>
            <person name="Bills G.F."/>
            <person name="Dong Y."/>
            <person name="Huang W."/>
            <person name="Nel W.J."/>
            <person name="Swalarsk-Parry B.S."/>
            <person name="Vaghefi N."/>
            <person name="Wilken P.M."/>
            <person name="An Z."/>
            <person name="de Beer Z.W."/>
            <person name="De Vos L."/>
            <person name="Chen L."/>
            <person name="Duong T.A."/>
            <person name="Gao Y."/>
            <person name="Hammerbacher A."/>
            <person name="Kikkert J.R."/>
            <person name="Li Y."/>
            <person name="Li H."/>
            <person name="Li K."/>
            <person name="Li Q."/>
            <person name="Liu X."/>
            <person name="Ma X."/>
            <person name="Naidoo K."/>
            <person name="Pethybridge S.J."/>
            <person name="Sun J."/>
            <person name="Steenkamp E.T."/>
            <person name="van der Nest M.A."/>
            <person name="van Wyk S."/>
            <person name="Wingfield M.J."/>
            <person name="Xiong C."/>
            <person name="Yue Q."/>
            <person name="Zhang X."/>
        </authorList>
    </citation>
    <scope>NUCLEOTIDE SEQUENCE [LARGE SCALE GENOMIC DNA]</scope>
    <source>
        <strain evidence="6 7">BP6252</strain>
    </source>
</reference>